<dbReference type="PROSITE" id="PS50294">
    <property type="entry name" value="WD_REPEATS_REGION"/>
    <property type="match status" value="1"/>
</dbReference>
<reference evidence="10" key="1">
    <citation type="submission" date="2015-09" db="EMBL/GenBank/DDBJ databases">
        <authorList>
            <person name="Fill T.P."/>
            <person name="Baretta J.F."/>
            <person name="de Almeida L.G."/>
            <person name="Rocha M."/>
            <person name="de Souza D.H."/>
            <person name="Malavazi I."/>
            <person name="Cerdeira L.T."/>
            <person name="Hong H."/>
            <person name="Samborskyy M."/>
            <person name="de Vasconcelos A.T."/>
            <person name="Leadlay P."/>
            <person name="Rodrigues-Filho E."/>
        </authorList>
    </citation>
    <scope>NUCLEOTIDE SEQUENCE [LARGE SCALE GENOMIC DNA]</scope>
    <source>
        <strain evidence="10">LaBioMMi 136</strain>
    </source>
</reference>
<evidence type="ECO:0000256" key="4">
    <source>
        <dbReference type="ARBA" id="ARBA00022694"/>
    </source>
</evidence>
<protein>
    <submittedName>
        <fullName evidence="9">WD repeat protein</fullName>
    </submittedName>
</protein>
<dbReference type="InterPro" id="IPR001680">
    <property type="entry name" value="WD40_rpt"/>
</dbReference>
<keyword evidence="5" id="KW-0677">Repeat</keyword>
<feature type="repeat" description="WD" evidence="7">
    <location>
        <begin position="217"/>
        <end position="267"/>
    </location>
</feature>
<accession>A0A1S9RN36</accession>
<feature type="region of interest" description="Disordered" evidence="8">
    <location>
        <begin position="401"/>
        <end position="422"/>
    </location>
</feature>
<evidence type="ECO:0000256" key="2">
    <source>
        <dbReference type="ARBA" id="ARBA00022490"/>
    </source>
</evidence>
<evidence type="ECO:0000256" key="7">
    <source>
        <dbReference type="PROSITE-ProRule" id="PRU00221"/>
    </source>
</evidence>
<evidence type="ECO:0000256" key="6">
    <source>
        <dbReference type="ARBA" id="ARBA00038255"/>
    </source>
</evidence>
<dbReference type="AlphaFoldDB" id="A0A1S9RN36"/>
<dbReference type="Gene3D" id="2.130.10.10">
    <property type="entry name" value="YVTN repeat-like/Quinoprotein amine dehydrogenase"/>
    <property type="match status" value="3"/>
</dbReference>
<dbReference type="SMART" id="SM00320">
    <property type="entry name" value="WD40"/>
    <property type="match status" value="8"/>
</dbReference>
<dbReference type="Proteomes" id="UP000190744">
    <property type="component" value="Unassembled WGS sequence"/>
</dbReference>
<name>A0A1S9RN36_PENBI</name>
<evidence type="ECO:0000256" key="8">
    <source>
        <dbReference type="SAM" id="MobiDB-lite"/>
    </source>
</evidence>
<evidence type="ECO:0000256" key="1">
    <source>
        <dbReference type="ARBA" id="ARBA00004496"/>
    </source>
</evidence>
<evidence type="ECO:0000256" key="5">
    <source>
        <dbReference type="ARBA" id="ARBA00022737"/>
    </source>
</evidence>
<comment type="similarity">
    <text evidence="6">Belongs to the WD repeat WDR6 family.</text>
</comment>
<dbReference type="PANTHER" id="PTHR14344:SF3">
    <property type="entry name" value="WD REPEAT-CONTAINING PROTEIN 6"/>
    <property type="match status" value="1"/>
</dbReference>
<dbReference type="GO" id="GO:0005737">
    <property type="term" value="C:cytoplasm"/>
    <property type="evidence" value="ECO:0007669"/>
    <property type="project" value="UniProtKB-SubCell"/>
</dbReference>
<comment type="caution">
    <text evidence="9">The sequence shown here is derived from an EMBL/GenBank/DDBJ whole genome shotgun (WGS) entry which is preliminary data.</text>
</comment>
<dbReference type="InterPro" id="IPR051973">
    <property type="entry name" value="tRNA_Anticodon_Mtase-Reg"/>
</dbReference>
<keyword evidence="2" id="KW-0963">Cytoplasm</keyword>
<dbReference type="EMBL" id="LJBN01000135">
    <property type="protein sequence ID" value="OOQ86700.1"/>
    <property type="molecule type" value="Genomic_DNA"/>
</dbReference>
<evidence type="ECO:0000313" key="9">
    <source>
        <dbReference type="EMBL" id="OOQ86700.1"/>
    </source>
</evidence>
<dbReference type="Pfam" id="PF00400">
    <property type="entry name" value="WD40"/>
    <property type="match status" value="2"/>
</dbReference>
<comment type="subcellular location">
    <subcellularLocation>
        <location evidence="1">Cytoplasm</location>
    </subcellularLocation>
</comment>
<dbReference type="PROSITE" id="PS00678">
    <property type="entry name" value="WD_REPEATS_1"/>
    <property type="match status" value="1"/>
</dbReference>
<keyword evidence="3 7" id="KW-0853">WD repeat</keyword>
<organism evidence="9 10">
    <name type="scientific">Penicillium brasilianum</name>
    <dbReference type="NCBI Taxonomy" id="104259"/>
    <lineage>
        <taxon>Eukaryota</taxon>
        <taxon>Fungi</taxon>
        <taxon>Dikarya</taxon>
        <taxon>Ascomycota</taxon>
        <taxon>Pezizomycotina</taxon>
        <taxon>Eurotiomycetes</taxon>
        <taxon>Eurotiomycetidae</taxon>
        <taxon>Eurotiales</taxon>
        <taxon>Aspergillaceae</taxon>
        <taxon>Penicillium</taxon>
    </lineage>
</organism>
<gene>
    <name evidence="9" type="ORF">PEBR_22011</name>
</gene>
<feature type="repeat" description="WD" evidence="7">
    <location>
        <begin position="807"/>
        <end position="841"/>
    </location>
</feature>
<proteinExistence type="inferred from homology"/>
<dbReference type="GO" id="GO:0030488">
    <property type="term" value="P:tRNA methylation"/>
    <property type="evidence" value="ECO:0007669"/>
    <property type="project" value="TreeGrafter"/>
</dbReference>
<dbReference type="InterPro" id="IPR036322">
    <property type="entry name" value="WD40_repeat_dom_sf"/>
</dbReference>
<evidence type="ECO:0000313" key="10">
    <source>
        <dbReference type="Proteomes" id="UP000190744"/>
    </source>
</evidence>
<feature type="compositionally biased region" description="Polar residues" evidence="8">
    <location>
        <begin position="402"/>
        <end position="415"/>
    </location>
</feature>
<dbReference type="PANTHER" id="PTHR14344">
    <property type="entry name" value="WD REPEAT PROTEIN"/>
    <property type="match status" value="1"/>
</dbReference>
<sequence length="1171" mass="128410">MPVSLKHVDACLPIAALKVFQCHGRTFIFEGQGPFFRVIDEQSGDLSAQVQVFKRNHVHGFISFPSPQESHDGVYCESIMVWGGKSLRVIKLSLDRNYRVTLALSSAEFLTPDWLMSGCAAVAGQSNTAFLITANNALLMARFEDDDCASYGKAICIYQLATSVKCILYAADLVALSPSHILIASGTAFGEIVVWSCFITERDPTQLKAVGSIHHYFTGHDGSVFGVRISPNISSLNGGRSGRLLASCSDDRTVRIWDITDCESKSSRDPSAYSTDGFELRSTGYGSGLGSESCVARAFGHAARIWSVNLCPVEENNPNTLGLVSRGEDRTCVVWELGWETLSSGATQYRLREMSSSQPHLGRHIWALDLCEQGEETNVYTGGADGALKSFKVRKHVFAPSKYNTPGQQNLSTQKRSSDPDAPKTFDFVTSDYLIVCSLRSELRLGYISPMDNANVIWETLCTAEDLRSYSLITGIPQQELALIANSKGLVRLYNHSTRSITELVNLGQRPRSILVAHEKTHPDHFSVIVNYYAGEEASLVTVSGWNSGCLQAEVIPFSLPKAPYILSAACLMLNGKYLLLGSELGGVAVYQVADLGLSSKPLVDERRIHGHEGTTCIRAVEPATGGQEHIITCGRDGNYCYHQLKVGKCESDTVSLETLDRTSSGLGQDLWGVYLEDTTGDLMVYGFRSQNFVLRNETRQQDVISIASGGARRIWSYRPSTKTTEALLAWLDKPNLQVMRIQTDINRSIRAGGHGRELRTMDGLRAVNGRGALLATGAEDTIVRIFAVSGQASEGPWGSFKCLRILDKHRSGIQQVMWSKDGQYLFTCAGQEELFVWGIRWLPSSDICVKLVAECPKSDPDSEMRITSFDLVEVEESNAAKGFLLCLALSNSAIKIFHFSPSENFRFTLLAQGRYMTNCLTQTKLWMKDSSVSLITAATDGYFTLWDLTDILESFYDISSSSLKAKQSFETSSVIAEDIACENRYQVHSNSIKAMEVVPLSDTDALIVTTSDDSSITASLLRTRPTDFDINESGVNAYVSTISVPDAHAASVTALEVLRREGITAAGSGSQVSKMTLVTSGNDHRLKFWSIVVDPTKQGTEGINVEFLLDRYSAVADIASLSFLPDSVSKGSSDYILEEETEGKLLIGGAGMEMLETRLWRGLRLRDDTS</sequence>
<keyword evidence="4" id="KW-0819">tRNA processing</keyword>
<evidence type="ECO:0000256" key="3">
    <source>
        <dbReference type="ARBA" id="ARBA00022574"/>
    </source>
</evidence>
<dbReference type="SUPFAM" id="SSF50978">
    <property type="entry name" value="WD40 repeat-like"/>
    <property type="match status" value="2"/>
</dbReference>
<dbReference type="InterPro" id="IPR015943">
    <property type="entry name" value="WD40/YVTN_repeat-like_dom_sf"/>
</dbReference>
<dbReference type="InterPro" id="IPR019775">
    <property type="entry name" value="WD40_repeat_CS"/>
</dbReference>
<dbReference type="PROSITE" id="PS50082">
    <property type="entry name" value="WD_REPEATS_2"/>
    <property type="match status" value="2"/>
</dbReference>